<proteinExistence type="predicted"/>
<sequence length="272" mass="27877">MSSECSSHHEESSAADAASAPDCCAAEVSGGGPAPPEAAAAVCGDAAAAAAAEAQSLEEAQQPGTSPGPTEDSSSDQPQQQQLHVDLQAMAAGRQRAPAEPVGGDWIPAAAAAAAAAGPGVGECPPQLHALLPPQLQQRVMQQMEQQQRRLGGLQLDSSTAQLLGVESSPFTAEQLVQQQQQQQQQQLLMRLYGPTCMAPTIDSVGPGGGRFGPPPGLEAMGGPKSGSRPPAQLLPLQLQQKTKRQQIGFSSSSSSGSSRGPFCRMQNGRLC</sequence>
<feature type="compositionally biased region" description="Basic and acidic residues" evidence="1">
    <location>
        <begin position="1"/>
        <end position="12"/>
    </location>
</feature>
<feature type="compositionally biased region" description="Low complexity" evidence="1">
    <location>
        <begin position="14"/>
        <end position="28"/>
    </location>
</feature>
<accession>U6JMZ6</accession>
<dbReference type="AlphaFoldDB" id="U6JMZ6"/>
<feature type="compositionally biased region" description="Low complexity" evidence="1">
    <location>
        <begin position="37"/>
        <end position="63"/>
    </location>
</feature>
<protein>
    <submittedName>
        <fullName evidence="2">Uncharacterized protein</fullName>
    </submittedName>
</protein>
<evidence type="ECO:0000313" key="3">
    <source>
        <dbReference type="Proteomes" id="UP000030744"/>
    </source>
</evidence>
<feature type="region of interest" description="Disordered" evidence="1">
    <location>
        <begin position="204"/>
        <end position="272"/>
    </location>
</feature>
<keyword evidence="3" id="KW-1185">Reference proteome</keyword>
<evidence type="ECO:0000313" key="2">
    <source>
        <dbReference type="EMBL" id="CDJ26920.1"/>
    </source>
</evidence>
<feature type="region of interest" description="Disordered" evidence="1">
    <location>
        <begin position="1"/>
        <end position="103"/>
    </location>
</feature>
<organism evidence="2 3">
    <name type="scientific">Eimeria mitis</name>
    <dbReference type="NCBI Taxonomy" id="44415"/>
    <lineage>
        <taxon>Eukaryota</taxon>
        <taxon>Sar</taxon>
        <taxon>Alveolata</taxon>
        <taxon>Apicomplexa</taxon>
        <taxon>Conoidasida</taxon>
        <taxon>Coccidia</taxon>
        <taxon>Eucoccidiorida</taxon>
        <taxon>Eimeriorina</taxon>
        <taxon>Eimeriidae</taxon>
        <taxon>Eimeria</taxon>
    </lineage>
</organism>
<dbReference type="GeneID" id="25383812"/>
<name>U6JMZ6_9EIME</name>
<reference evidence="2" key="2">
    <citation type="submission" date="2013-10" db="EMBL/GenBank/DDBJ databases">
        <authorList>
            <person name="Aslett M."/>
        </authorList>
    </citation>
    <scope>NUCLEOTIDE SEQUENCE [LARGE SCALE GENOMIC DNA]</scope>
    <source>
        <strain evidence="2">Houghton</strain>
    </source>
</reference>
<reference evidence="2" key="1">
    <citation type="submission" date="2013-10" db="EMBL/GenBank/DDBJ databases">
        <title>Genomic analysis of the causative agents of coccidiosis in chickens.</title>
        <authorList>
            <person name="Reid A.J."/>
            <person name="Blake D."/>
            <person name="Billington K."/>
            <person name="Browne H."/>
            <person name="Dunn M."/>
            <person name="Hung S."/>
            <person name="Kawahara F."/>
            <person name="Miranda-Saavedra D."/>
            <person name="Mourier T."/>
            <person name="Nagra H."/>
            <person name="Otto T.D."/>
            <person name="Rawlings N."/>
            <person name="Sanchez A."/>
            <person name="Sanders M."/>
            <person name="Subramaniam C."/>
            <person name="Tay Y."/>
            <person name="Dear P."/>
            <person name="Doerig C."/>
            <person name="Gruber A."/>
            <person name="Parkinson J."/>
            <person name="Shirley M."/>
            <person name="Wan K.L."/>
            <person name="Berriman M."/>
            <person name="Tomley F."/>
            <person name="Pain A."/>
        </authorList>
    </citation>
    <scope>NUCLEOTIDE SEQUENCE [LARGE SCALE GENOMIC DNA]</scope>
    <source>
        <strain evidence="2">Houghton</strain>
    </source>
</reference>
<gene>
    <name evidence="2" type="ORF">EMH_0098880</name>
</gene>
<evidence type="ECO:0000256" key="1">
    <source>
        <dbReference type="SAM" id="MobiDB-lite"/>
    </source>
</evidence>
<dbReference type="Proteomes" id="UP000030744">
    <property type="component" value="Unassembled WGS sequence"/>
</dbReference>
<dbReference type="EMBL" id="HG678515">
    <property type="protein sequence ID" value="CDJ26920.1"/>
    <property type="molecule type" value="Genomic_DNA"/>
</dbReference>
<dbReference type="RefSeq" id="XP_013349498.1">
    <property type="nucleotide sequence ID" value="XM_013494044.1"/>
</dbReference>
<dbReference type="VEuPathDB" id="ToxoDB:EMH_0098880"/>
<feature type="compositionally biased region" description="Low complexity" evidence="1">
    <location>
        <begin position="230"/>
        <end position="241"/>
    </location>
</feature>